<dbReference type="eggNOG" id="ENOG502T0PI">
    <property type="taxonomic scope" value="Eukaryota"/>
</dbReference>
<accession>Q22A20</accession>
<dbReference type="RefSeq" id="XP_001029785.2">
    <property type="nucleotide sequence ID" value="XM_001029785.2"/>
</dbReference>
<protein>
    <submittedName>
        <fullName evidence="1">Uncharacterized protein</fullName>
    </submittedName>
</protein>
<dbReference type="AlphaFoldDB" id="Q22A20"/>
<evidence type="ECO:0000313" key="2">
    <source>
        <dbReference type="Proteomes" id="UP000009168"/>
    </source>
</evidence>
<organism evidence="1 2">
    <name type="scientific">Tetrahymena thermophila (strain SB210)</name>
    <dbReference type="NCBI Taxonomy" id="312017"/>
    <lineage>
        <taxon>Eukaryota</taxon>
        <taxon>Sar</taxon>
        <taxon>Alveolata</taxon>
        <taxon>Ciliophora</taxon>
        <taxon>Intramacronucleata</taxon>
        <taxon>Oligohymenophorea</taxon>
        <taxon>Hymenostomatida</taxon>
        <taxon>Tetrahymenina</taxon>
        <taxon>Tetrahymenidae</taxon>
        <taxon>Tetrahymena</taxon>
    </lineage>
</organism>
<reference evidence="2" key="1">
    <citation type="journal article" date="2006" name="PLoS Biol.">
        <title>Macronuclear genome sequence of the ciliate Tetrahymena thermophila, a model eukaryote.</title>
        <authorList>
            <person name="Eisen J.A."/>
            <person name="Coyne R.S."/>
            <person name="Wu M."/>
            <person name="Wu D."/>
            <person name="Thiagarajan M."/>
            <person name="Wortman J.R."/>
            <person name="Badger J.H."/>
            <person name="Ren Q."/>
            <person name="Amedeo P."/>
            <person name="Jones K.M."/>
            <person name="Tallon L.J."/>
            <person name="Delcher A.L."/>
            <person name="Salzberg S.L."/>
            <person name="Silva J.C."/>
            <person name="Haas B.J."/>
            <person name="Majoros W.H."/>
            <person name="Farzad M."/>
            <person name="Carlton J.M."/>
            <person name="Smith R.K. Jr."/>
            <person name="Garg J."/>
            <person name="Pearlman R.E."/>
            <person name="Karrer K.M."/>
            <person name="Sun L."/>
            <person name="Manning G."/>
            <person name="Elde N.C."/>
            <person name="Turkewitz A.P."/>
            <person name="Asai D.J."/>
            <person name="Wilkes D.E."/>
            <person name="Wang Y."/>
            <person name="Cai H."/>
            <person name="Collins K."/>
            <person name="Stewart B.A."/>
            <person name="Lee S.R."/>
            <person name="Wilamowska K."/>
            <person name="Weinberg Z."/>
            <person name="Ruzzo W.L."/>
            <person name="Wloga D."/>
            <person name="Gaertig J."/>
            <person name="Frankel J."/>
            <person name="Tsao C.-C."/>
            <person name="Gorovsky M.A."/>
            <person name="Keeling P.J."/>
            <person name="Waller R.F."/>
            <person name="Patron N.J."/>
            <person name="Cherry J.M."/>
            <person name="Stover N.A."/>
            <person name="Krieger C.J."/>
            <person name="del Toro C."/>
            <person name="Ryder H.F."/>
            <person name="Williamson S.C."/>
            <person name="Barbeau R.A."/>
            <person name="Hamilton E.P."/>
            <person name="Orias E."/>
        </authorList>
    </citation>
    <scope>NUCLEOTIDE SEQUENCE [LARGE SCALE GENOMIC DNA]</scope>
    <source>
        <strain evidence="2">SB210</strain>
    </source>
</reference>
<name>Q22A20_TETTS</name>
<dbReference type="KEGG" id="tet:TTHERM_01298450"/>
<dbReference type="Proteomes" id="UP000009168">
    <property type="component" value="Unassembled WGS sequence"/>
</dbReference>
<dbReference type="InParanoid" id="Q22A20"/>
<proteinExistence type="predicted"/>
<dbReference type="GeneID" id="7830173"/>
<sequence length="168" mass="19335">MSKSLWSQMGVNPKTSFYYSNGTGRDSYIMHDNGGTVKAKSNYGYPQPSRYIKTSNGPRSYKPQSDNKVVHYISDGSGRDNYILVNSGGLTNYTYSSNLKFLRGLREDTTPQFDQIQKAKLYNPDLNRRQRLWSAQNSRPKRISVPFEQQLEEVTRKRLSTLQSLNNF</sequence>
<gene>
    <name evidence="1" type="ORF">TTHERM_01298450</name>
</gene>
<keyword evidence="2" id="KW-1185">Reference proteome</keyword>
<dbReference type="EMBL" id="GG662323">
    <property type="protein sequence ID" value="EAR82122.2"/>
    <property type="molecule type" value="Genomic_DNA"/>
</dbReference>
<dbReference type="HOGENOM" id="CLU_110498_0_0_1"/>
<evidence type="ECO:0000313" key="1">
    <source>
        <dbReference type="EMBL" id="EAR82122.2"/>
    </source>
</evidence>
<dbReference type="OrthoDB" id="283609at2759"/>